<dbReference type="RefSeq" id="XP_031414130.1">
    <property type="nucleotide sequence ID" value="XM_031558270.2"/>
</dbReference>
<dbReference type="GO" id="GO:0055088">
    <property type="term" value="P:lipid homeostasis"/>
    <property type="evidence" value="ECO:0007669"/>
    <property type="project" value="TreeGrafter"/>
</dbReference>
<reference evidence="6" key="1">
    <citation type="submission" date="2025-08" db="UniProtKB">
        <authorList>
            <consortium name="RefSeq"/>
        </authorList>
    </citation>
    <scope>IDENTIFICATION</scope>
</reference>
<dbReference type="GO" id="GO:0050253">
    <property type="term" value="F:retinyl-palmitate esterase activity"/>
    <property type="evidence" value="ECO:0007669"/>
    <property type="project" value="InterPro"/>
</dbReference>
<dbReference type="AlphaFoldDB" id="A0A6P8EPW4"/>
<feature type="active site" description="Nucleophile" evidence="2">
    <location>
        <position position="42"/>
    </location>
</feature>
<evidence type="ECO:0000313" key="5">
    <source>
        <dbReference type="Proteomes" id="UP000515152"/>
    </source>
</evidence>
<dbReference type="OrthoDB" id="197155at2759"/>
<dbReference type="GO" id="GO:0004806">
    <property type="term" value="F:triacylglycerol lipase activity"/>
    <property type="evidence" value="ECO:0007669"/>
    <property type="project" value="InterPro"/>
</dbReference>
<dbReference type="GO" id="GO:0005811">
    <property type="term" value="C:lipid droplet"/>
    <property type="evidence" value="ECO:0007669"/>
    <property type="project" value="TreeGrafter"/>
</dbReference>
<dbReference type="GeneID" id="105904991"/>
<sequence length="255" mass="27931">MAVNLSFAACGFLGIYQLGAVGALLRHGGRLLGGLQACGGASAGALVASVVITAPHKLESCKDFTHRFANNVRRQALGAVTPGYDFMLELREGIEEILPLDAHQRAEDRLHISLTHSKTRRNRIVSHFSSREELIQALLASSFVPFYAGLKPVEFQGETWIDGGFTDSLPIMPQGRTITVSPFSGPMDVCPPHTGRSLIMLRLANMNVHFSRQNITRLNQALFPPPEGRMHALGQEGYEDAVHFLKRESWTPSTS</sequence>
<accession>A0A6P8EPW4</accession>
<dbReference type="CDD" id="cd07222">
    <property type="entry name" value="Pat_PNPLA4"/>
    <property type="match status" value="1"/>
</dbReference>
<dbReference type="PROSITE" id="PS51635">
    <property type="entry name" value="PNPLA"/>
    <property type="match status" value="1"/>
</dbReference>
<feature type="active site" description="Proton acceptor" evidence="2">
    <location>
        <position position="162"/>
    </location>
</feature>
<feature type="transmembrane region" description="Helical" evidence="3">
    <location>
        <begin position="32"/>
        <end position="52"/>
    </location>
</feature>
<evidence type="ECO:0000256" key="1">
    <source>
        <dbReference type="ARBA" id="ARBA00023098"/>
    </source>
</evidence>
<feature type="short sequence motif" description="DGA/G" evidence="2">
    <location>
        <begin position="162"/>
        <end position="164"/>
    </location>
</feature>
<dbReference type="SUPFAM" id="SSF52151">
    <property type="entry name" value="FabD/lysophospholipase-like"/>
    <property type="match status" value="1"/>
</dbReference>
<keyword evidence="3" id="KW-0812">Transmembrane</keyword>
<gene>
    <name evidence="6" type="primary">pnpla4</name>
</gene>
<dbReference type="InterPro" id="IPR033562">
    <property type="entry name" value="PLPL"/>
</dbReference>
<dbReference type="Proteomes" id="UP000515152">
    <property type="component" value="Chromosome 21"/>
</dbReference>
<keyword evidence="5" id="KW-1185">Reference proteome</keyword>
<dbReference type="GO" id="GO:0019433">
    <property type="term" value="P:triglyceride catabolic process"/>
    <property type="evidence" value="ECO:0007669"/>
    <property type="project" value="TreeGrafter"/>
</dbReference>
<organism evidence="5 6">
    <name type="scientific">Clupea harengus</name>
    <name type="common">Atlantic herring</name>
    <dbReference type="NCBI Taxonomy" id="7950"/>
    <lineage>
        <taxon>Eukaryota</taxon>
        <taxon>Metazoa</taxon>
        <taxon>Chordata</taxon>
        <taxon>Craniata</taxon>
        <taxon>Vertebrata</taxon>
        <taxon>Euteleostomi</taxon>
        <taxon>Actinopterygii</taxon>
        <taxon>Neopterygii</taxon>
        <taxon>Teleostei</taxon>
        <taxon>Clupei</taxon>
        <taxon>Clupeiformes</taxon>
        <taxon>Clupeoidei</taxon>
        <taxon>Clupeidae</taxon>
        <taxon>Clupea</taxon>
    </lineage>
</organism>
<dbReference type="InterPro" id="IPR002641">
    <property type="entry name" value="PNPLA_dom"/>
</dbReference>
<feature type="short sequence motif" description="GXSXG" evidence="2">
    <location>
        <begin position="40"/>
        <end position="44"/>
    </location>
</feature>
<dbReference type="InterPro" id="IPR033902">
    <property type="entry name" value="PNPLA4"/>
</dbReference>
<dbReference type="PANTHER" id="PTHR12406:SF7">
    <property type="entry name" value="PATATIN-LIKE PHOSPHOLIPASE DOMAIN-CONTAINING PROTEIN 4"/>
    <property type="match status" value="1"/>
</dbReference>
<keyword evidence="1 2" id="KW-0443">Lipid metabolism</keyword>
<keyword evidence="2" id="KW-0442">Lipid degradation</keyword>
<evidence type="ECO:0000256" key="2">
    <source>
        <dbReference type="PROSITE-ProRule" id="PRU01161"/>
    </source>
</evidence>
<keyword evidence="3" id="KW-0472">Membrane</keyword>
<dbReference type="GO" id="GO:0016020">
    <property type="term" value="C:membrane"/>
    <property type="evidence" value="ECO:0007669"/>
    <property type="project" value="TreeGrafter"/>
</dbReference>
<comment type="caution">
    <text evidence="2">Lacks conserved residue(s) required for the propagation of feature annotation.</text>
</comment>
<dbReference type="GO" id="GO:0005737">
    <property type="term" value="C:cytoplasm"/>
    <property type="evidence" value="ECO:0007669"/>
    <property type="project" value="TreeGrafter"/>
</dbReference>
<protein>
    <submittedName>
        <fullName evidence="6">Patatin-like phospholipase domain-containing protein 4 isoform X1</fullName>
    </submittedName>
</protein>
<feature type="transmembrane region" description="Helical" evidence="3">
    <location>
        <begin position="6"/>
        <end position="25"/>
    </location>
</feature>
<name>A0A6P8EPW4_CLUHA</name>
<evidence type="ECO:0000259" key="4">
    <source>
        <dbReference type="PROSITE" id="PS51635"/>
    </source>
</evidence>
<evidence type="ECO:0000313" key="6">
    <source>
        <dbReference type="RefSeq" id="XP_031414130.1"/>
    </source>
</evidence>
<dbReference type="KEGG" id="char:105904991"/>
<evidence type="ECO:0000256" key="3">
    <source>
        <dbReference type="SAM" id="Phobius"/>
    </source>
</evidence>
<dbReference type="InterPro" id="IPR016035">
    <property type="entry name" value="Acyl_Trfase/lysoPLipase"/>
</dbReference>
<keyword evidence="3" id="KW-1133">Transmembrane helix</keyword>
<dbReference type="Gene3D" id="3.40.1090.10">
    <property type="entry name" value="Cytosolic phospholipase A2 catalytic domain"/>
    <property type="match status" value="1"/>
</dbReference>
<keyword evidence="2" id="KW-0378">Hydrolase</keyword>
<proteinExistence type="predicted"/>
<feature type="domain" description="PNPLA" evidence="4">
    <location>
        <begin position="5"/>
        <end position="175"/>
    </location>
</feature>
<dbReference type="PANTHER" id="PTHR12406">
    <property type="entry name" value="CALCIUM-INDEPENDENT PHOSPHOLIPASE A2 IPLA2 -RELATED"/>
    <property type="match status" value="1"/>
</dbReference>
<dbReference type="Pfam" id="PF01734">
    <property type="entry name" value="Patatin"/>
    <property type="match status" value="1"/>
</dbReference>
<dbReference type="CTD" id="8228"/>